<proteinExistence type="predicted"/>
<gene>
    <name evidence="2" type="ORF">Tci_034931</name>
</gene>
<dbReference type="EMBL" id="BKCJ010004763">
    <property type="protein sequence ID" value="GEU62953.1"/>
    <property type="molecule type" value="Genomic_DNA"/>
</dbReference>
<sequence>MHTFQDDSILGSLRFFSKTKEYQVYRALIPAWMTNRKMLNSTAYKTYLAFATGATTPKKARKFKKPASYSKKKTLVAVEEPAEKPTKKFAARDSLLLFKSEILLLKKAIKQSKQETNIHQESGSSEGAGIELEVPNEQKGKSSDTSEGIGLIPGVPDVSKADSSKSEYESWGDSDDDNNDDDQQSDDEQNVSYNLRTNDEEYERINKEIYDDVNVELKVVEPADKGKGDEEMSDVEQVDAKNEKVNQEVAGDQVNDDAQATVIVALSTQKTEVPLQSSSISSDYATKFLNFDNIPLADTEIISMMDIKVQHEDPSSQTLPLLTVHVLVIPESLTASATTILSPIPPFIPLPQQSTPILTPTTTKATISTTYDPDSSLLLSIKDFLTWKMKSRHSKILDDNLHKKRVLFETMAASKTFNKHPKHKALYHALMESLLMDKDTMDKGVADIQKKRKPDDADRDEDPPAGPDQGLKKRKICKEAEPSKKAKLTETSKGLQNLEEDMSNTDEPPVVKADLKDWFKKLERPPTDPEWNECKTIDNKPTQKWLSDLAKAEKSSKTFNDIMSTPIDFSVFTMNCLYISDLTQDILALHIGDPKDKPSMDMLVTGNLERIKVQRSDHQLYKFMEGDFPRLYLNDIEDMLLIVI</sequence>
<organism evidence="2">
    <name type="scientific">Tanacetum cinerariifolium</name>
    <name type="common">Dalmatian daisy</name>
    <name type="synonym">Chrysanthemum cinerariifolium</name>
    <dbReference type="NCBI Taxonomy" id="118510"/>
    <lineage>
        <taxon>Eukaryota</taxon>
        <taxon>Viridiplantae</taxon>
        <taxon>Streptophyta</taxon>
        <taxon>Embryophyta</taxon>
        <taxon>Tracheophyta</taxon>
        <taxon>Spermatophyta</taxon>
        <taxon>Magnoliopsida</taxon>
        <taxon>eudicotyledons</taxon>
        <taxon>Gunneridae</taxon>
        <taxon>Pentapetalae</taxon>
        <taxon>asterids</taxon>
        <taxon>campanulids</taxon>
        <taxon>Asterales</taxon>
        <taxon>Asteraceae</taxon>
        <taxon>Asteroideae</taxon>
        <taxon>Anthemideae</taxon>
        <taxon>Anthemidinae</taxon>
        <taxon>Tanacetum</taxon>
    </lineage>
</organism>
<feature type="compositionally biased region" description="Basic and acidic residues" evidence="1">
    <location>
        <begin position="446"/>
        <end position="456"/>
    </location>
</feature>
<feature type="region of interest" description="Disordered" evidence="1">
    <location>
        <begin position="446"/>
        <end position="509"/>
    </location>
</feature>
<comment type="caution">
    <text evidence="2">The sequence shown here is derived from an EMBL/GenBank/DDBJ whole genome shotgun (WGS) entry which is preliminary data.</text>
</comment>
<evidence type="ECO:0000313" key="2">
    <source>
        <dbReference type="EMBL" id="GEU62953.1"/>
    </source>
</evidence>
<protein>
    <submittedName>
        <fullName evidence="2">Uncharacterized protein</fullName>
    </submittedName>
</protein>
<evidence type="ECO:0000256" key="1">
    <source>
        <dbReference type="SAM" id="MobiDB-lite"/>
    </source>
</evidence>
<dbReference type="AlphaFoldDB" id="A0A6L2LMB3"/>
<reference evidence="2" key="1">
    <citation type="journal article" date="2019" name="Sci. Rep.">
        <title>Draft genome of Tanacetum cinerariifolium, the natural source of mosquito coil.</title>
        <authorList>
            <person name="Yamashiro T."/>
            <person name="Shiraishi A."/>
            <person name="Satake H."/>
            <person name="Nakayama K."/>
        </authorList>
    </citation>
    <scope>NUCLEOTIDE SEQUENCE</scope>
</reference>
<feature type="compositionally biased region" description="Acidic residues" evidence="1">
    <location>
        <begin position="170"/>
        <end position="189"/>
    </location>
</feature>
<feature type="compositionally biased region" description="Basic and acidic residues" evidence="1">
    <location>
        <begin position="477"/>
        <end position="490"/>
    </location>
</feature>
<feature type="region of interest" description="Disordered" evidence="1">
    <location>
        <begin position="113"/>
        <end position="199"/>
    </location>
</feature>
<accession>A0A6L2LMB3</accession>
<name>A0A6L2LMB3_TANCI</name>
<feature type="compositionally biased region" description="Basic and acidic residues" evidence="1">
    <location>
        <begin position="159"/>
        <end position="168"/>
    </location>
</feature>